<dbReference type="Gene3D" id="2.130.10.80">
    <property type="entry name" value="Galactose oxidase/kelch, beta-propeller"/>
    <property type="match status" value="1"/>
</dbReference>
<dbReference type="CDD" id="cd02851">
    <property type="entry name" value="E_set_GO_C"/>
    <property type="match status" value="1"/>
</dbReference>
<protein>
    <submittedName>
        <fullName evidence="4">Uncharacterized protein</fullName>
    </submittedName>
</protein>
<dbReference type="InterPro" id="IPR013783">
    <property type="entry name" value="Ig-like_fold"/>
</dbReference>
<feature type="domain" description="Galactose oxidase-like Early set" evidence="3">
    <location>
        <begin position="328"/>
        <end position="428"/>
    </location>
</feature>
<dbReference type="PANTHER" id="PTHR32208:SF21">
    <property type="entry name" value="LOW QUALITY PROTEIN: ALDEHYDE OXIDASE GLOX-LIKE"/>
    <property type="match status" value="1"/>
</dbReference>
<evidence type="ECO:0000313" key="5">
    <source>
        <dbReference type="Proteomes" id="UP000236333"/>
    </source>
</evidence>
<evidence type="ECO:0000256" key="1">
    <source>
        <dbReference type="ARBA" id="ARBA00022729"/>
    </source>
</evidence>
<dbReference type="SUPFAM" id="SSF81296">
    <property type="entry name" value="E set domains"/>
    <property type="match status" value="1"/>
</dbReference>
<dbReference type="OrthoDB" id="2019572at2759"/>
<comment type="caution">
    <text evidence="4">The sequence shown here is derived from an EMBL/GenBank/DDBJ whole genome shotgun (WGS) entry which is preliminary data.</text>
</comment>
<dbReference type="InterPro" id="IPR037293">
    <property type="entry name" value="Gal_Oxidase_central_sf"/>
</dbReference>
<organism evidence="4 5">
    <name type="scientific">Tetrabaena socialis</name>
    <dbReference type="NCBI Taxonomy" id="47790"/>
    <lineage>
        <taxon>Eukaryota</taxon>
        <taxon>Viridiplantae</taxon>
        <taxon>Chlorophyta</taxon>
        <taxon>core chlorophytes</taxon>
        <taxon>Chlorophyceae</taxon>
        <taxon>CS clade</taxon>
        <taxon>Chlamydomonadales</taxon>
        <taxon>Tetrabaenaceae</taxon>
        <taxon>Tetrabaena</taxon>
    </lineage>
</organism>
<dbReference type="SUPFAM" id="SSF50965">
    <property type="entry name" value="Galactose oxidase, central domain"/>
    <property type="match status" value="1"/>
</dbReference>
<accession>A0A2J7ZWT1</accession>
<dbReference type="AlphaFoldDB" id="A0A2J7ZWT1"/>
<name>A0A2J7ZWT1_9CHLO</name>
<dbReference type="Pfam" id="PF07250">
    <property type="entry name" value="Glyoxal_oxid_N"/>
    <property type="match status" value="1"/>
</dbReference>
<keyword evidence="5" id="KW-1185">Reference proteome</keyword>
<dbReference type="Proteomes" id="UP000236333">
    <property type="component" value="Unassembled WGS sequence"/>
</dbReference>
<evidence type="ECO:0000313" key="4">
    <source>
        <dbReference type="EMBL" id="PNH04733.1"/>
    </source>
</evidence>
<dbReference type="InterPro" id="IPR014756">
    <property type="entry name" value="Ig_E-set"/>
</dbReference>
<evidence type="ECO:0000259" key="3">
    <source>
        <dbReference type="Pfam" id="PF09118"/>
    </source>
</evidence>
<dbReference type="Gene3D" id="2.60.40.10">
    <property type="entry name" value="Immunoglobulins"/>
    <property type="match status" value="1"/>
</dbReference>
<reference evidence="4 5" key="1">
    <citation type="journal article" date="2017" name="Mol. Biol. Evol.">
        <title>The 4-celled Tetrabaena socialis nuclear genome reveals the essential components for genetic control of cell number at the origin of multicellularity in the volvocine lineage.</title>
        <authorList>
            <person name="Featherston J."/>
            <person name="Arakaki Y."/>
            <person name="Hanschen E.R."/>
            <person name="Ferris P.J."/>
            <person name="Michod R.E."/>
            <person name="Olson B.J.S.C."/>
            <person name="Nozaki H."/>
            <person name="Durand P.M."/>
        </authorList>
    </citation>
    <scope>NUCLEOTIDE SEQUENCE [LARGE SCALE GENOMIC DNA]</scope>
    <source>
        <strain evidence="4 5">NIES-571</strain>
    </source>
</reference>
<dbReference type="InterPro" id="IPR009880">
    <property type="entry name" value="Glyoxal_oxidase_N"/>
</dbReference>
<dbReference type="Pfam" id="PF09118">
    <property type="entry name" value="GO-like_E_set"/>
    <property type="match status" value="1"/>
</dbReference>
<dbReference type="EMBL" id="PGGS01000364">
    <property type="protein sequence ID" value="PNH04733.1"/>
    <property type="molecule type" value="Genomic_DNA"/>
</dbReference>
<proteinExistence type="predicted"/>
<keyword evidence="1" id="KW-0732">Signal</keyword>
<gene>
    <name evidence="4" type="ORF">TSOC_009036</name>
</gene>
<evidence type="ECO:0000259" key="2">
    <source>
        <dbReference type="Pfam" id="PF07250"/>
    </source>
</evidence>
<dbReference type="PANTHER" id="PTHR32208">
    <property type="entry name" value="SECRETED PROTEIN-RELATED"/>
    <property type="match status" value="1"/>
</dbReference>
<feature type="non-terminal residue" evidence="4">
    <location>
        <position position="1"/>
    </location>
</feature>
<dbReference type="InterPro" id="IPR015202">
    <property type="entry name" value="GO-like_E_set"/>
</dbReference>
<dbReference type="InterPro" id="IPR011043">
    <property type="entry name" value="Gal_Oxase/kelch_b-propeller"/>
</dbReference>
<feature type="domain" description="Glyoxal oxidase N-terminal" evidence="2">
    <location>
        <begin position="97"/>
        <end position="297"/>
    </location>
</feature>
<sequence length="432" mass="45351">FGIKPTTSTLDLDTGTAINFNPIYNPGCAGLLILEDGHIVLFGGDKASTARNMSDGRNGIAVLIVGGSNACMLGPTWSFAEVWDPLAPTTTTQAAMPPTFVAAMGNICWFANNAGSITDKNFNFIVDLPPFPVAYQTMFPFTAAVAELAYTPPNYCTRFVLFGGSTNGARTTTAATTSVRLDICTCSTGGVGGVCVGSWQVEDMLSIPRVMGDATLLPNGKVFLHGGTQKGKAGTGPNANTLANSVSLVYDPERTQGERYDRFGPSSIARAYHSGACLDITGKVLLAGCETCGKYQQLSPGMTLSPNAPLEYRLEFAVPQEIGYGSFRPGILAAPTTIAPGSVFEVSYTYSGGALVGASLMAPCASTHSLNMGQRVIMLEIITPSTATPGIVKLAAPPSDLFGKALYGHFMLFLLGQADSYSEGWWLKLAPP</sequence>
<feature type="non-terminal residue" evidence="4">
    <location>
        <position position="432"/>
    </location>
</feature>